<comment type="caution">
    <text evidence="2">The sequence shown here is derived from an EMBL/GenBank/DDBJ whole genome shotgun (WGS) entry which is preliminary data.</text>
</comment>
<protein>
    <submittedName>
        <fullName evidence="2">Uncharacterized protein</fullName>
    </submittedName>
</protein>
<evidence type="ECO:0000313" key="2">
    <source>
        <dbReference type="EMBL" id="PZR83065.1"/>
    </source>
</evidence>
<dbReference type="Proteomes" id="UP000248724">
    <property type="component" value="Unassembled WGS sequence"/>
</dbReference>
<dbReference type="EMBL" id="QHBU01000046">
    <property type="protein sequence ID" value="PZR83065.1"/>
    <property type="molecule type" value="Genomic_DNA"/>
</dbReference>
<organism evidence="2 3">
    <name type="scientific">Candidatus Aeolococcus gillhamiae</name>
    <dbReference type="NCBI Taxonomy" id="3127015"/>
    <lineage>
        <taxon>Bacteria</taxon>
        <taxon>Bacillati</taxon>
        <taxon>Candidatus Dormiibacterota</taxon>
        <taxon>Candidatus Dormibacteria</taxon>
        <taxon>Candidatus Aeolococcales</taxon>
        <taxon>Candidatus Aeolococcaceae</taxon>
        <taxon>Candidatus Aeolococcus</taxon>
    </lineage>
</organism>
<dbReference type="EMBL" id="JAEKNS010000131">
    <property type="protein sequence ID" value="MBJ7595723.1"/>
    <property type="molecule type" value="Genomic_DNA"/>
</dbReference>
<accession>A0A934K2P6</accession>
<dbReference type="Proteomes" id="UP000606991">
    <property type="component" value="Unassembled WGS sequence"/>
</dbReference>
<evidence type="ECO:0000313" key="4">
    <source>
        <dbReference type="Proteomes" id="UP000606991"/>
    </source>
</evidence>
<reference evidence="2 3" key="1">
    <citation type="journal article" date="2017" name="Nature">
        <title>Atmospheric trace gases support primary production in Antarctic desert surface soil.</title>
        <authorList>
            <person name="Ji M."/>
            <person name="Greening C."/>
            <person name="Vanwonterghem I."/>
            <person name="Carere C.R."/>
            <person name="Bay S.K."/>
            <person name="Steen J.A."/>
            <person name="Montgomery K."/>
            <person name="Lines T."/>
            <person name="Beardall J."/>
            <person name="van Dorst J."/>
            <person name="Snape I."/>
            <person name="Stott M.B."/>
            <person name="Hugenholtz P."/>
            <person name="Ferrari B.C."/>
        </authorList>
    </citation>
    <scope>NUCLEOTIDE SEQUENCE [LARGE SCALE GENOMIC DNA]</scope>
    <source>
        <strain evidence="2">RRmetagenome_bin12</strain>
    </source>
</reference>
<gene>
    <name evidence="2" type="ORF">DLM65_02620</name>
    <name evidence="1" type="ORF">JF886_12840</name>
</gene>
<sequence>MSDDAASETDFSALAASLQSDARDAAVFFRVMCTALTDALPDNTTVEHDHSMFKNRRLARRVTVQLGDDTFVAELAQQRVICHQSHAVHGVGGGLPTSGEMDVAGWTAALLTSAAQAARTRNAAVTALRSMTS</sequence>
<reference evidence="1 4" key="3">
    <citation type="submission" date="2020-10" db="EMBL/GenBank/DDBJ databases">
        <title>Ca. Dormibacterota MAGs.</title>
        <authorList>
            <person name="Montgomery K."/>
        </authorList>
    </citation>
    <scope>NUCLEOTIDE SEQUENCE [LARGE SCALE GENOMIC DNA]</scope>
    <source>
        <strain evidence="1">SC8812_S17_18</strain>
    </source>
</reference>
<evidence type="ECO:0000313" key="1">
    <source>
        <dbReference type="EMBL" id="MBJ7595723.1"/>
    </source>
</evidence>
<dbReference type="RefSeq" id="WP_337313089.1">
    <property type="nucleotide sequence ID" value="NZ_JAEKNS010000131.1"/>
</dbReference>
<dbReference type="AlphaFoldDB" id="A0A2W5ZJ70"/>
<proteinExistence type="predicted"/>
<reference evidence="2" key="2">
    <citation type="submission" date="2018-05" db="EMBL/GenBank/DDBJ databases">
        <authorList>
            <person name="Ferrari B."/>
        </authorList>
    </citation>
    <scope>NUCLEOTIDE SEQUENCE</scope>
    <source>
        <strain evidence="2">RRmetagenome_bin12</strain>
    </source>
</reference>
<evidence type="ECO:0000313" key="3">
    <source>
        <dbReference type="Proteomes" id="UP000248724"/>
    </source>
</evidence>
<accession>A0A2W5ZJ70</accession>
<name>A0A2W5ZJ70_9BACT</name>